<gene>
    <name evidence="9" type="ORF">BW143_02875</name>
</gene>
<reference evidence="9 10" key="1">
    <citation type="submission" date="2017-01" db="EMBL/GenBank/DDBJ databases">
        <title>Bacillus phylogenomics.</title>
        <authorList>
            <person name="Dunlap C."/>
        </authorList>
    </citation>
    <scope>NUCLEOTIDE SEQUENCE [LARGE SCALE GENOMIC DNA]</scope>
    <source>
        <strain evidence="9 10">NRRL B-41282</strain>
    </source>
</reference>
<dbReference type="PANTHER" id="PTHR30472">
    <property type="entry name" value="FERRIC ENTEROBACTIN TRANSPORT SYSTEM PERMEASE PROTEIN"/>
    <property type="match status" value="1"/>
</dbReference>
<keyword evidence="4" id="KW-1003">Cell membrane</keyword>
<feature type="transmembrane region" description="Helical" evidence="8">
    <location>
        <begin position="243"/>
        <end position="273"/>
    </location>
</feature>
<dbReference type="GO" id="GO:0033214">
    <property type="term" value="P:siderophore-iron import into cell"/>
    <property type="evidence" value="ECO:0007669"/>
    <property type="project" value="TreeGrafter"/>
</dbReference>
<evidence type="ECO:0000256" key="8">
    <source>
        <dbReference type="SAM" id="Phobius"/>
    </source>
</evidence>
<keyword evidence="5 8" id="KW-0812">Transmembrane</keyword>
<comment type="subcellular location">
    <subcellularLocation>
        <location evidence="1">Cell membrane</location>
        <topology evidence="1">Multi-pass membrane protein</topology>
    </subcellularLocation>
</comment>
<dbReference type="GO" id="GO:0005886">
    <property type="term" value="C:plasma membrane"/>
    <property type="evidence" value="ECO:0007669"/>
    <property type="project" value="UniProtKB-SubCell"/>
</dbReference>
<evidence type="ECO:0000256" key="7">
    <source>
        <dbReference type="ARBA" id="ARBA00023136"/>
    </source>
</evidence>
<dbReference type="InterPro" id="IPR000522">
    <property type="entry name" value="ABC_transptr_permease_BtuC"/>
</dbReference>
<evidence type="ECO:0000256" key="4">
    <source>
        <dbReference type="ARBA" id="ARBA00022475"/>
    </source>
</evidence>
<keyword evidence="10" id="KW-1185">Reference proteome</keyword>
<dbReference type="FunFam" id="1.10.3470.10:FF:000001">
    <property type="entry name" value="Vitamin B12 ABC transporter permease BtuC"/>
    <property type="match status" value="1"/>
</dbReference>
<dbReference type="GO" id="GO:0022857">
    <property type="term" value="F:transmembrane transporter activity"/>
    <property type="evidence" value="ECO:0007669"/>
    <property type="project" value="InterPro"/>
</dbReference>
<dbReference type="InterPro" id="IPR037294">
    <property type="entry name" value="ABC_BtuC-like"/>
</dbReference>
<dbReference type="SUPFAM" id="SSF81345">
    <property type="entry name" value="ABC transporter involved in vitamin B12 uptake, BtuC"/>
    <property type="match status" value="1"/>
</dbReference>
<feature type="transmembrane region" description="Helical" evidence="8">
    <location>
        <begin position="154"/>
        <end position="174"/>
    </location>
</feature>
<comment type="caution">
    <text evidence="9">The sequence shown here is derived from an EMBL/GenBank/DDBJ whole genome shotgun (WGS) entry which is preliminary data.</text>
</comment>
<feature type="transmembrane region" description="Helical" evidence="8">
    <location>
        <begin position="195"/>
        <end position="215"/>
    </location>
</feature>
<dbReference type="OrthoDB" id="9811721at2"/>
<dbReference type="RefSeq" id="WP_076759253.1">
    <property type="nucleotide sequence ID" value="NZ_JARMMK010000003.1"/>
</dbReference>
<evidence type="ECO:0000256" key="1">
    <source>
        <dbReference type="ARBA" id="ARBA00004651"/>
    </source>
</evidence>
<organism evidence="9 10">
    <name type="scientific">Bacillus swezeyi</name>
    <dbReference type="NCBI Taxonomy" id="1925020"/>
    <lineage>
        <taxon>Bacteria</taxon>
        <taxon>Bacillati</taxon>
        <taxon>Bacillota</taxon>
        <taxon>Bacilli</taxon>
        <taxon>Bacillales</taxon>
        <taxon>Bacillaceae</taxon>
        <taxon>Bacillus</taxon>
    </lineage>
</organism>
<name>A0A1R1QWH6_9BACI</name>
<dbReference type="CDD" id="cd06550">
    <property type="entry name" value="TM_ABC_iron-siderophores_like"/>
    <property type="match status" value="1"/>
</dbReference>
<evidence type="ECO:0000256" key="5">
    <source>
        <dbReference type="ARBA" id="ARBA00022692"/>
    </source>
</evidence>
<dbReference type="EMBL" id="MTJL01000005">
    <property type="protein sequence ID" value="OMI09010.1"/>
    <property type="molecule type" value="Genomic_DNA"/>
</dbReference>
<dbReference type="Pfam" id="PF01032">
    <property type="entry name" value="FecCD"/>
    <property type="match status" value="1"/>
</dbReference>
<keyword evidence="6 8" id="KW-1133">Transmembrane helix</keyword>
<feature type="transmembrane region" description="Helical" evidence="8">
    <location>
        <begin position="6"/>
        <end position="31"/>
    </location>
</feature>
<proteinExistence type="inferred from homology"/>
<dbReference type="PANTHER" id="PTHR30472:SF23">
    <property type="entry name" value="IRON-UPTAKE SYSTEM PERMEASE PROTEIN FEUC"/>
    <property type="match status" value="1"/>
</dbReference>
<dbReference type="AlphaFoldDB" id="A0A1R1QWH6"/>
<dbReference type="Proteomes" id="UP000187367">
    <property type="component" value="Unassembled WGS sequence"/>
</dbReference>
<sequence>MPKKVAAIYAVFIVLILAVCYVSLTIGSFSVHPAELLSTLFQINPNEQYSILLFELRLPRIVTAALVGLGLGIAGSVIQAMTKNGLADPGILGINAGAGAAIVGYLLIFQGQTETTSLLAAMGMPFFGLIGGILAAVFIFIFAWHGGNLDSGRIILVGIAINSGFSAVSLYLSLKMNPNDHEMAMVWKNGSIWSANWTYIQAALPWLLLLIPFLLAKSNLLDTIRFHEDTVKSLGVSSNTEKMVLLTACVGIISACVAISGSMGFVGLIAPHISRRLAGVLHRHSLLLSGLVGMFLVLCADFAGKLLFQPSEVPAGIILAIFGVPYFLFLLFKQKKAVH</sequence>
<feature type="transmembrane region" description="Helical" evidence="8">
    <location>
        <begin position="313"/>
        <end position="332"/>
    </location>
</feature>
<dbReference type="Gene3D" id="1.10.3470.10">
    <property type="entry name" value="ABC transporter involved in vitamin B12 uptake, BtuC"/>
    <property type="match status" value="1"/>
</dbReference>
<accession>A0A1R1QWH6</accession>
<keyword evidence="3" id="KW-0813">Transport</keyword>
<feature type="transmembrane region" description="Helical" evidence="8">
    <location>
        <begin position="58"/>
        <end position="78"/>
    </location>
</feature>
<feature type="transmembrane region" description="Helical" evidence="8">
    <location>
        <begin position="118"/>
        <end position="142"/>
    </location>
</feature>
<evidence type="ECO:0000256" key="6">
    <source>
        <dbReference type="ARBA" id="ARBA00022989"/>
    </source>
</evidence>
<feature type="transmembrane region" description="Helical" evidence="8">
    <location>
        <begin position="285"/>
        <end position="307"/>
    </location>
</feature>
<comment type="similarity">
    <text evidence="2">Belongs to the binding-protein-dependent transport system permease family. FecCD subfamily.</text>
</comment>
<protein>
    <submittedName>
        <fullName evidence="9">Iron ABC transporter permease</fullName>
    </submittedName>
</protein>
<feature type="transmembrane region" description="Helical" evidence="8">
    <location>
        <begin position="90"/>
        <end position="109"/>
    </location>
</feature>
<evidence type="ECO:0000313" key="10">
    <source>
        <dbReference type="Proteomes" id="UP000187367"/>
    </source>
</evidence>
<evidence type="ECO:0000256" key="3">
    <source>
        <dbReference type="ARBA" id="ARBA00022448"/>
    </source>
</evidence>
<evidence type="ECO:0000256" key="2">
    <source>
        <dbReference type="ARBA" id="ARBA00007935"/>
    </source>
</evidence>
<keyword evidence="7 8" id="KW-0472">Membrane</keyword>
<evidence type="ECO:0000313" key="9">
    <source>
        <dbReference type="EMBL" id="OMI09010.1"/>
    </source>
</evidence>
<accession>A0A1R1S149</accession>